<reference evidence="3" key="1">
    <citation type="journal article" date="2010" name="ISME J.">
        <title>The complete genome sequence of the algal symbiont Dinoroseobacter shibae: a hitchhiker's guide to life in the sea.</title>
        <authorList>
            <person name="Wagner-Dobler I."/>
            <person name="Ballhausen B."/>
            <person name="Berger M."/>
            <person name="Brinkhoff T."/>
            <person name="Buchholz I."/>
            <person name="Bunk B."/>
            <person name="Cypionka H."/>
            <person name="Daniel R."/>
            <person name="Drepper T."/>
            <person name="Gerdts G."/>
            <person name="Hahnke S."/>
            <person name="Han C."/>
            <person name="Jahn D."/>
            <person name="Kalhoefer D."/>
            <person name="Kiss H."/>
            <person name="Klenk H.P."/>
            <person name="Kyrpides N."/>
            <person name="Liebl W."/>
            <person name="Liesegang H."/>
            <person name="Meincke L."/>
            <person name="Pati A."/>
            <person name="Petersen J."/>
            <person name="Piekarski T."/>
            <person name="Pommerenke C."/>
            <person name="Pradella S."/>
            <person name="Pukall R."/>
            <person name="Rabus R."/>
            <person name="Stackebrandt E."/>
            <person name="Thole S."/>
            <person name="Thompson L."/>
            <person name="Tielen P."/>
            <person name="Tomasch J."/>
            <person name="von Jan M."/>
            <person name="Wanphrut N."/>
            <person name="Wichels A."/>
            <person name="Zech H."/>
            <person name="Simon M."/>
        </authorList>
    </citation>
    <scope>NUCLEOTIDE SEQUENCE [LARGE SCALE GENOMIC DNA]</scope>
    <source>
        <strain evidence="3">DSM 16493 / NCIMB 14021 / DFL 12</strain>
    </source>
</reference>
<dbReference type="EMBL" id="CP000830">
    <property type="protein sequence ID" value="ACT10203.1"/>
    <property type="molecule type" value="Genomic_DNA"/>
</dbReference>
<dbReference type="InterPro" id="IPR036188">
    <property type="entry name" value="FAD/NAD-bd_sf"/>
</dbReference>
<dbReference type="KEGG" id="dsh:Dshi_5005"/>
<gene>
    <name evidence="2" type="ordered locus">Dshi_5005</name>
</gene>
<evidence type="ECO:0000313" key="3">
    <source>
        <dbReference type="Proteomes" id="UP000006833"/>
    </source>
</evidence>
<dbReference type="Gene3D" id="3.30.9.10">
    <property type="entry name" value="D-Amino Acid Oxidase, subunit A, domain 2"/>
    <property type="match status" value="1"/>
</dbReference>
<protein>
    <submittedName>
        <fullName evidence="2">Uncharacterized protein</fullName>
    </submittedName>
</protein>
<evidence type="ECO:0000313" key="2">
    <source>
        <dbReference type="EMBL" id="ACT10203.1"/>
    </source>
</evidence>
<evidence type="ECO:0000256" key="1">
    <source>
        <dbReference type="SAM" id="MobiDB-lite"/>
    </source>
</evidence>
<dbReference type="eggNOG" id="COG0665">
    <property type="taxonomic scope" value="Bacteria"/>
</dbReference>
<feature type="region of interest" description="Disordered" evidence="1">
    <location>
        <begin position="175"/>
        <end position="205"/>
    </location>
</feature>
<accession>C5ZZE1</accession>
<keyword evidence="3" id="KW-1185">Reference proteome</keyword>
<organism evidence="2 3">
    <name type="scientific">Dinoroseobacter shibae (strain DSM 16493 / NCIMB 14021 / DFL 12)</name>
    <dbReference type="NCBI Taxonomy" id="398580"/>
    <lineage>
        <taxon>Bacteria</taxon>
        <taxon>Pseudomonadati</taxon>
        <taxon>Pseudomonadota</taxon>
        <taxon>Alphaproteobacteria</taxon>
        <taxon>Rhodobacterales</taxon>
        <taxon>Roseobacteraceae</taxon>
        <taxon>Dinoroseobacter</taxon>
    </lineage>
</organism>
<sequence length="231" mass="24600">MNMQRYSWYIEDAMARVPPLGTAWVRRLINGPIPYAPDGLSLLGPMPGVPNAFEVQARTFGIVQAGGTGKVLVEWLRDGQAEWYMWAADPRRKTGYADEDDSRARALETYGHECAMHSPITRGPRGAIRRLYRVGAGGLVRRAGRRHVRGRHGQRAALPGSGECAADREATCPAGEAGGAGAGSARHADAGSGDAGLPAEPKGCDMAAYRSTRSLAHLRGRSRAPGLSASP</sequence>
<dbReference type="Proteomes" id="UP000006833">
    <property type="component" value="Chromosome"/>
</dbReference>
<dbReference type="STRING" id="398580.Dshi_5005"/>
<dbReference type="Gene3D" id="3.50.50.60">
    <property type="entry name" value="FAD/NAD(P)-binding domain"/>
    <property type="match status" value="1"/>
</dbReference>
<dbReference type="AlphaFoldDB" id="C5ZZE1"/>
<proteinExistence type="predicted"/>
<dbReference type="HOGENOM" id="CLU_1198251_0_0_5"/>
<name>C5ZZE1_DINSH</name>